<evidence type="ECO:0000256" key="5">
    <source>
        <dbReference type="ARBA" id="ARBA00022741"/>
    </source>
</evidence>
<evidence type="ECO:0000256" key="9">
    <source>
        <dbReference type="SAM" id="Coils"/>
    </source>
</evidence>
<evidence type="ECO:0000256" key="4">
    <source>
        <dbReference type="ARBA" id="ARBA00022679"/>
    </source>
</evidence>
<dbReference type="InterPro" id="IPR036890">
    <property type="entry name" value="HATPase_C_sf"/>
</dbReference>
<evidence type="ECO:0000256" key="8">
    <source>
        <dbReference type="ARBA" id="ARBA00023012"/>
    </source>
</evidence>
<keyword evidence="12" id="KW-1185">Reference proteome</keyword>
<proteinExistence type="predicted"/>
<dbReference type="EMBL" id="JACXJA010000068">
    <property type="protein sequence ID" value="MBD2866732.1"/>
    <property type="molecule type" value="Genomic_DNA"/>
</dbReference>
<feature type="coiled-coil region" evidence="9">
    <location>
        <begin position="65"/>
        <end position="92"/>
    </location>
</feature>
<dbReference type="PRINTS" id="PR00344">
    <property type="entry name" value="BCTRLSENSOR"/>
</dbReference>
<evidence type="ECO:0000256" key="2">
    <source>
        <dbReference type="ARBA" id="ARBA00012438"/>
    </source>
</evidence>
<organism evidence="11 12">
    <name type="scientific">Paenibacillus oceani</name>
    <dbReference type="NCBI Taxonomy" id="2772510"/>
    <lineage>
        <taxon>Bacteria</taxon>
        <taxon>Bacillati</taxon>
        <taxon>Bacillota</taxon>
        <taxon>Bacilli</taxon>
        <taxon>Bacillales</taxon>
        <taxon>Paenibacillaceae</taxon>
        <taxon>Paenibacillus</taxon>
    </lineage>
</organism>
<keyword evidence="3" id="KW-0597">Phosphoprotein</keyword>
<dbReference type="SMART" id="SM00387">
    <property type="entry name" value="HATPase_c"/>
    <property type="match status" value="1"/>
</dbReference>
<dbReference type="CDD" id="cd00075">
    <property type="entry name" value="HATPase"/>
    <property type="match status" value="1"/>
</dbReference>
<evidence type="ECO:0000256" key="7">
    <source>
        <dbReference type="ARBA" id="ARBA00022840"/>
    </source>
</evidence>
<dbReference type="SUPFAM" id="SSF47384">
    <property type="entry name" value="Homodimeric domain of signal transducing histidine kinase"/>
    <property type="match status" value="1"/>
</dbReference>
<dbReference type="SUPFAM" id="SSF55874">
    <property type="entry name" value="ATPase domain of HSP90 chaperone/DNA topoisomerase II/histidine kinase"/>
    <property type="match status" value="1"/>
</dbReference>
<dbReference type="GO" id="GO:0005524">
    <property type="term" value="F:ATP binding"/>
    <property type="evidence" value="ECO:0007669"/>
    <property type="project" value="UniProtKB-KW"/>
</dbReference>
<keyword evidence="7" id="KW-0067">ATP-binding</keyword>
<dbReference type="InterPro" id="IPR050736">
    <property type="entry name" value="Sensor_HK_Regulatory"/>
</dbReference>
<evidence type="ECO:0000313" key="11">
    <source>
        <dbReference type="EMBL" id="MBD2866732.1"/>
    </source>
</evidence>
<dbReference type="Gene3D" id="1.10.287.130">
    <property type="match status" value="1"/>
</dbReference>
<evidence type="ECO:0000256" key="3">
    <source>
        <dbReference type="ARBA" id="ARBA00022553"/>
    </source>
</evidence>
<keyword evidence="4" id="KW-0808">Transferase</keyword>
<protein>
    <recommendedName>
        <fullName evidence="2">histidine kinase</fullName>
        <ecNumber evidence="2">2.7.13.3</ecNumber>
    </recommendedName>
</protein>
<evidence type="ECO:0000256" key="6">
    <source>
        <dbReference type="ARBA" id="ARBA00022777"/>
    </source>
</evidence>
<dbReference type="PROSITE" id="PS50109">
    <property type="entry name" value="HIS_KIN"/>
    <property type="match status" value="1"/>
</dbReference>
<dbReference type="PANTHER" id="PTHR43711">
    <property type="entry name" value="TWO-COMPONENT HISTIDINE KINASE"/>
    <property type="match status" value="1"/>
</dbReference>
<keyword evidence="8" id="KW-0902">Two-component regulatory system</keyword>
<dbReference type="InterPro" id="IPR036097">
    <property type="entry name" value="HisK_dim/P_sf"/>
</dbReference>
<dbReference type="Gene3D" id="3.30.565.10">
    <property type="entry name" value="Histidine kinase-like ATPase, C-terminal domain"/>
    <property type="match status" value="1"/>
</dbReference>
<keyword evidence="5" id="KW-0547">Nucleotide-binding</keyword>
<dbReference type="EC" id="2.7.13.3" evidence="2"/>
<sequence>MESETVTEHDVFAEEQRTLSAARKRLAPGGSPEPEDYEQLVRHYEKLLKTTMKLSRISDIQGRTLKHREQELRAAHAELQNQEQLRKQLVSDISHELRTPITSVQGYVKAFMDRVIEPDEHYLPMVYQKLLTINQLISDLFQLSTLRANQLPFHLEPRPLGRWYESLRFKSLVAERRQVHLLKGPAPDEDELLLLNQKDLAVIYIDSLRIEQVVTNFVDNALKYTPQGGSVRVYGSITASPPEASVLIRPHREPSSPFWFNLFVEDTGEGIDPGELPYIFERFYRGEAPRTSEVQGSGLGLSISREIIGRHGGLIGASSVPGAGSRFHFSIPVYSDAAAAAADR</sequence>
<name>A0A927H3W1_9BACL</name>
<dbReference type="SMART" id="SM00388">
    <property type="entry name" value="HisKA"/>
    <property type="match status" value="1"/>
</dbReference>
<evidence type="ECO:0000313" key="12">
    <source>
        <dbReference type="Proteomes" id="UP000639396"/>
    </source>
</evidence>
<dbReference type="AlphaFoldDB" id="A0A927H3W1"/>
<evidence type="ECO:0000259" key="10">
    <source>
        <dbReference type="PROSITE" id="PS50109"/>
    </source>
</evidence>
<dbReference type="InterPro" id="IPR005467">
    <property type="entry name" value="His_kinase_dom"/>
</dbReference>
<feature type="domain" description="Histidine kinase" evidence="10">
    <location>
        <begin position="92"/>
        <end position="335"/>
    </location>
</feature>
<accession>A0A927H3W1</accession>
<dbReference type="Pfam" id="PF00512">
    <property type="entry name" value="HisKA"/>
    <property type="match status" value="1"/>
</dbReference>
<reference evidence="11" key="1">
    <citation type="submission" date="2020-09" db="EMBL/GenBank/DDBJ databases">
        <title>A novel bacterium of genus Paenibacillus, isolated from South China Sea.</title>
        <authorList>
            <person name="Huang H."/>
            <person name="Mo K."/>
            <person name="Hu Y."/>
        </authorList>
    </citation>
    <scope>NUCLEOTIDE SEQUENCE</scope>
    <source>
        <strain evidence="11">IB182363</strain>
    </source>
</reference>
<dbReference type="InterPro" id="IPR003594">
    <property type="entry name" value="HATPase_dom"/>
</dbReference>
<dbReference type="InterPro" id="IPR003661">
    <property type="entry name" value="HisK_dim/P_dom"/>
</dbReference>
<keyword evidence="6 11" id="KW-0418">Kinase</keyword>
<dbReference type="RefSeq" id="WP_190932346.1">
    <property type="nucleotide sequence ID" value="NZ_JACXJA010000068.1"/>
</dbReference>
<comment type="caution">
    <text evidence="11">The sequence shown here is derived from an EMBL/GenBank/DDBJ whole genome shotgun (WGS) entry which is preliminary data.</text>
</comment>
<dbReference type="Proteomes" id="UP000639396">
    <property type="component" value="Unassembled WGS sequence"/>
</dbReference>
<dbReference type="CDD" id="cd00082">
    <property type="entry name" value="HisKA"/>
    <property type="match status" value="1"/>
</dbReference>
<dbReference type="GO" id="GO:0000155">
    <property type="term" value="F:phosphorelay sensor kinase activity"/>
    <property type="evidence" value="ECO:0007669"/>
    <property type="project" value="InterPro"/>
</dbReference>
<gene>
    <name evidence="11" type="ORF">IDH45_32665</name>
</gene>
<keyword evidence="9" id="KW-0175">Coiled coil</keyword>
<evidence type="ECO:0000256" key="1">
    <source>
        <dbReference type="ARBA" id="ARBA00000085"/>
    </source>
</evidence>
<comment type="catalytic activity">
    <reaction evidence="1">
        <text>ATP + protein L-histidine = ADP + protein N-phospho-L-histidine.</text>
        <dbReference type="EC" id="2.7.13.3"/>
    </reaction>
</comment>
<dbReference type="Pfam" id="PF02518">
    <property type="entry name" value="HATPase_c"/>
    <property type="match status" value="1"/>
</dbReference>
<dbReference type="InterPro" id="IPR004358">
    <property type="entry name" value="Sig_transdc_His_kin-like_C"/>
</dbReference>
<dbReference type="PANTHER" id="PTHR43711:SF1">
    <property type="entry name" value="HISTIDINE KINASE 1"/>
    <property type="match status" value="1"/>
</dbReference>